<comment type="caution">
    <text evidence="3">The sequence shown here is derived from an EMBL/GenBank/DDBJ whole genome shotgun (WGS) entry which is preliminary data.</text>
</comment>
<sequence>MARSKETFSKREVENKKRKQRQEKKERMAARKEQPAKSFDDMIAYLDENGNLTTTPIDYKKKKVYKLEEIPDAVPKAEQFFADDSLHNGTVQYFGKSKGFGFIEDSTTGERIFVHKDQCNFPIQEGDKVTFLKRMGDRGLLAMNVRKQ</sequence>
<dbReference type="CDD" id="cd04458">
    <property type="entry name" value="CSP_CDS"/>
    <property type="match status" value="1"/>
</dbReference>
<evidence type="ECO:0000259" key="2">
    <source>
        <dbReference type="PROSITE" id="PS51857"/>
    </source>
</evidence>
<name>A0A4R1B2M1_9BACT</name>
<dbReference type="SMART" id="SM00357">
    <property type="entry name" value="CSP"/>
    <property type="match status" value="1"/>
</dbReference>
<accession>A0A4R1B2M1</accession>
<evidence type="ECO:0000256" key="1">
    <source>
        <dbReference type="SAM" id="MobiDB-lite"/>
    </source>
</evidence>
<feature type="compositionally biased region" description="Basic and acidic residues" evidence="1">
    <location>
        <begin position="1"/>
        <end position="15"/>
    </location>
</feature>
<feature type="region of interest" description="Disordered" evidence="1">
    <location>
        <begin position="1"/>
        <end position="35"/>
    </location>
</feature>
<dbReference type="AlphaFoldDB" id="A0A4R1B2M1"/>
<feature type="compositionally biased region" description="Basic and acidic residues" evidence="1">
    <location>
        <begin position="23"/>
        <end position="35"/>
    </location>
</feature>
<keyword evidence="4" id="KW-1185">Reference proteome</keyword>
<dbReference type="Proteomes" id="UP000295334">
    <property type="component" value="Unassembled WGS sequence"/>
</dbReference>
<dbReference type="GO" id="GO:0003676">
    <property type="term" value="F:nucleic acid binding"/>
    <property type="evidence" value="ECO:0007669"/>
    <property type="project" value="InterPro"/>
</dbReference>
<evidence type="ECO:0000313" key="3">
    <source>
        <dbReference type="EMBL" id="TCJ12081.1"/>
    </source>
</evidence>
<dbReference type="InterPro" id="IPR002059">
    <property type="entry name" value="CSP_DNA-bd"/>
</dbReference>
<organism evidence="3 4">
    <name type="scientific">Flaviaesturariibacter flavus</name>
    <dbReference type="NCBI Taxonomy" id="2502780"/>
    <lineage>
        <taxon>Bacteria</taxon>
        <taxon>Pseudomonadati</taxon>
        <taxon>Bacteroidota</taxon>
        <taxon>Chitinophagia</taxon>
        <taxon>Chitinophagales</taxon>
        <taxon>Chitinophagaceae</taxon>
        <taxon>Flaviaestuariibacter</taxon>
    </lineage>
</organism>
<reference evidence="3 4" key="1">
    <citation type="submission" date="2019-03" db="EMBL/GenBank/DDBJ databases">
        <authorList>
            <person name="Kim M.K.M."/>
        </authorList>
    </citation>
    <scope>NUCLEOTIDE SEQUENCE [LARGE SCALE GENOMIC DNA]</scope>
    <source>
        <strain evidence="3 4">17J68-12</strain>
    </source>
</reference>
<protein>
    <submittedName>
        <fullName evidence="3">Cold shock domain-containing protein</fullName>
    </submittedName>
</protein>
<dbReference type="Pfam" id="PF00313">
    <property type="entry name" value="CSD"/>
    <property type="match status" value="1"/>
</dbReference>
<proteinExistence type="predicted"/>
<gene>
    <name evidence="3" type="ORF">EPD60_16115</name>
</gene>
<dbReference type="InterPro" id="IPR011129">
    <property type="entry name" value="CSD"/>
</dbReference>
<dbReference type="RefSeq" id="WP_131450557.1">
    <property type="nucleotide sequence ID" value="NZ_SJZI01000052.1"/>
</dbReference>
<dbReference type="PROSITE" id="PS51857">
    <property type="entry name" value="CSD_2"/>
    <property type="match status" value="1"/>
</dbReference>
<dbReference type="EMBL" id="SJZI01000052">
    <property type="protein sequence ID" value="TCJ12081.1"/>
    <property type="molecule type" value="Genomic_DNA"/>
</dbReference>
<dbReference type="Gene3D" id="2.40.50.140">
    <property type="entry name" value="Nucleic acid-binding proteins"/>
    <property type="match status" value="1"/>
</dbReference>
<dbReference type="GO" id="GO:0005829">
    <property type="term" value="C:cytosol"/>
    <property type="evidence" value="ECO:0007669"/>
    <property type="project" value="UniProtKB-ARBA"/>
</dbReference>
<dbReference type="SUPFAM" id="SSF50249">
    <property type="entry name" value="Nucleic acid-binding proteins"/>
    <property type="match status" value="1"/>
</dbReference>
<dbReference type="InterPro" id="IPR012340">
    <property type="entry name" value="NA-bd_OB-fold"/>
</dbReference>
<dbReference type="OrthoDB" id="1493235at2"/>
<feature type="domain" description="CSD" evidence="2">
    <location>
        <begin position="86"/>
        <end position="147"/>
    </location>
</feature>
<evidence type="ECO:0000313" key="4">
    <source>
        <dbReference type="Proteomes" id="UP000295334"/>
    </source>
</evidence>